<dbReference type="EMBL" id="CAJJDN010000012">
    <property type="protein sequence ID" value="CAD8058218.1"/>
    <property type="molecule type" value="Genomic_DNA"/>
</dbReference>
<sequence>MIYNCWKQQQYHKQIPPQVIQYLSYFETDSNHNLLILIKNRNCDIIIIRVTLILIRSINVLNYNHNLYNITLDQQFTVLNQIGQEAENYKHSSCSLEILNDTVIEVQQLIIQCYLILINFKINLQNYFYCYLYIFIFLNQYFNNQRNEIFQ</sequence>
<accession>A0A8S1KSK5</accession>
<reference evidence="1" key="1">
    <citation type="submission" date="2021-01" db="EMBL/GenBank/DDBJ databases">
        <authorList>
            <consortium name="Genoscope - CEA"/>
            <person name="William W."/>
        </authorList>
    </citation>
    <scope>NUCLEOTIDE SEQUENCE</scope>
</reference>
<gene>
    <name evidence="1" type="ORF">PSON_ATCC_30995.1.T0120091</name>
</gene>
<dbReference type="Proteomes" id="UP000692954">
    <property type="component" value="Unassembled WGS sequence"/>
</dbReference>
<name>A0A8S1KSK5_9CILI</name>
<organism evidence="1 2">
    <name type="scientific">Paramecium sonneborni</name>
    <dbReference type="NCBI Taxonomy" id="65129"/>
    <lineage>
        <taxon>Eukaryota</taxon>
        <taxon>Sar</taxon>
        <taxon>Alveolata</taxon>
        <taxon>Ciliophora</taxon>
        <taxon>Intramacronucleata</taxon>
        <taxon>Oligohymenophorea</taxon>
        <taxon>Peniculida</taxon>
        <taxon>Parameciidae</taxon>
        <taxon>Paramecium</taxon>
    </lineage>
</organism>
<comment type="caution">
    <text evidence="1">The sequence shown here is derived from an EMBL/GenBank/DDBJ whole genome shotgun (WGS) entry which is preliminary data.</text>
</comment>
<evidence type="ECO:0000313" key="1">
    <source>
        <dbReference type="EMBL" id="CAD8058218.1"/>
    </source>
</evidence>
<protein>
    <submittedName>
        <fullName evidence="1">Uncharacterized protein</fullName>
    </submittedName>
</protein>
<keyword evidence="2" id="KW-1185">Reference proteome</keyword>
<proteinExistence type="predicted"/>
<dbReference type="AlphaFoldDB" id="A0A8S1KSK5"/>
<evidence type="ECO:0000313" key="2">
    <source>
        <dbReference type="Proteomes" id="UP000692954"/>
    </source>
</evidence>